<accession>A0A9D1G273</accession>
<evidence type="ECO:0000313" key="14">
    <source>
        <dbReference type="Proteomes" id="UP000824140"/>
    </source>
</evidence>
<keyword evidence="8" id="KW-0547">Nucleotide-binding</keyword>
<organism evidence="13 14">
    <name type="scientific">Candidatus Alectryocaccomicrobium excrementavium</name>
    <dbReference type="NCBI Taxonomy" id="2840668"/>
    <lineage>
        <taxon>Bacteria</taxon>
        <taxon>Bacillati</taxon>
        <taxon>Bacillota</taxon>
        <taxon>Clostridia</taxon>
        <taxon>Candidatus Alectryocaccomicrobium</taxon>
    </lineage>
</organism>
<dbReference type="InterPro" id="IPR015864">
    <property type="entry name" value="FAD_synthase"/>
</dbReference>
<evidence type="ECO:0000313" key="13">
    <source>
        <dbReference type="EMBL" id="HIS93739.1"/>
    </source>
</evidence>
<name>A0A9D1G273_9FIRM</name>
<dbReference type="GO" id="GO:0005524">
    <property type="term" value="F:ATP binding"/>
    <property type="evidence" value="ECO:0007669"/>
    <property type="project" value="UniProtKB-KW"/>
</dbReference>
<dbReference type="GO" id="GO:0008531">
    <property type="term" value="F:riboflavin kinase activity"/>
    <property type="evidence" value="ECO:0007669"/>
    <property type="project" value="TreeGrafter"/>
</dbReference>
<evidence type="ECO:0000256" key="6">
    <source>
        <dbReference type="ARBA" id="ARBA00022679"/>
    </source>
</evidence>
<evidence type="ECO:0000256" key="10">
    <source>
        <dbReference type="ARBA" id="ARBA00022840"/>
    </source>
</evidence>
<evidence type="ECO:0000259" key="12">
    <source>
        <dbReference type="Pfam" id="PF06574"/>
    </source>
</evidence>
<evidence type="ECO:0000256" key="1">
    <source>
        <dbReference type="ARBA" id="ARBA00004726"/>
    </source>
</evidence>
<sequence>MRVYREESEFTGAASVVTMGTFDGVHAGHRALIRRAVERARALDVPAVVYTYDRNPLAVLCPQRAPVPLMTLAEKLDALEKLGVDCAIVRGFTREFADMEADVFLQRVFAELRPLAIVVGYNNTFGARGAGTAQMVESFCAARGIEAIVVPPVERDGAVVSSTRIRALLAQGAREAARRLL</sequence>
<keyword evidence="9" id="KW-0274">FAD</keyword>
<comment type="pathway">
    <text evidence="1">Cofactor biosynthesis; FAD biosynthesis; FAD from FMN: step 1/1.</text>
</comment>
<keyword evidence="6" id="KW-0808">Transferase</keyword>
<dbReference type="GO" id="GO:0009398">
    <property type="term" value="P:FMN biosynthetic process"/>
    <property type="evidence" value="ECO:0007669"/>
    <property type="project" value="TreeGrafter"/>
</dbReference>
<keyword evidence="10" id="KW-0067">ATP-binding</keyword>
<dbReference type="EMBL" id="DVJN01000226">
    <property type="protein sequence ID" value="HIS93739.1"/>
    <property type="molecule type" value="Genomic_DNA"/>
</dbReference>
<keyword evidence="5" id="KW-0288">FMN</keyword>
<dbReference type="Gene3D" id="3.40.50.620">
    <property type="entry name" value="HUPs"/>
    <property type="match status" value="1"/>
</dbReference>
<evidence type="ECO:0000256" key="2">
    <source>
        <dbReference type="ARBA" id="ARBA00010214"/>
    </source>
</evidence>
<evidence type="ECO:0000256" key="7">
    <source>
        <dbReference type="ARBA" id="ARBA00022695"/>
    </source>
</evidence>
<dbReference type="InterPro" id="IPR023468">
    <property type="entry name" value="Riboflavin_kinase"/>
</dbReference>
<dbReference type="Pfam" id="PF06574">
    <property type="entry name" value="FAD_syn"/>
    <property type="match status" value="1"/>
</dbReference>
<dbReference type="FunFam" id="3.40.50.620:FF:000021">
    <property type="entry name" value="Riboflavin biosynthesis protein"/>
    <property type="match status" value="1"/>
</dbReference>
<evidence type="ECO:0000256" key="8">
    <source>
        <dbReference type="ARBA" id="ARBA00022741"/>
    </source>
</evidence>
<dbReference type="AlphaFoldDB" id="A0A9D1G273"/>
<proteinExistence type="inferred from homology"/>
<evidence type="ECO:0000256" key="4">
    <source>
        <dbReference type="ARBA" id="ARBA00022630"/>
    </source>
</evidence>
<evidence type="ECO:0000256" key="11">
    <source>
        <dbReference type="ARBA" id="ARBA00049494"/>
    </source>
</evidence>
<dbReference type="PANTHER" id="PTHR22749">
    <property type="entry name" value="RIBOFLAVIN KINASE/FMN ADENYLYLTRANSFERASE"/>
    <property type="match status" value="1"/>
</dbReference>
<feature type="domain" description="FAD synthetase" evidence="12">
    <location>
        <begin position="14"/>
        <end position="164"/>
    </location>
</feature>
<reference evidence="13" key="2">
    <citation type="journal article" date="2021" name="PeerJ">
        <title>Extensive microbial diversity within the chicken gut microbiome revealed by metagenomics and culture.</title>
        <authorList>
            <person name="Gilroy R."/>
            <person name="Ravi A."/>
            <person name="Getino M."/>
            <person name="Pursley I."/>
            <person name="Horton D.L."/>
            <person name="Alikhan N.F."/>
            <person name="Baker D."/>
            <person name="Gharbi K."/>
            <person name="Hall N."/>
            <person name="Watson M."/>
            <person name="Adriaenssens E.M."/>
            <person name="Foster-Nyarko E."/>
            <person name="Jarju S."/>
            <person name="Secka A."/>
            <person name="Antonio M."/>
            <person name="Oren A."/>
            <person name="Chaudhuri R.R."/>
            <person name="La Ragione R."/>
            <person name="Hildebrand F."/>
            <person name="Pallen M.J."/>
        </authorList>
    </citation>
    <scope>NUCLEOTIDE SEQUENCE</scope>
    <source>
        <strain evidence="13">13766</strain>
    </source>
</reference>
<comment type="similarity">
    <text evidence="2">Belongs to the RibF family.</text>
</comment>
<dbReference type="SUPFAM" id="SSF52374">
    <property type="entry name" value="Nucleotidylyl transferase"/>
    <property type="match status" value="1"/>
</dbReference>
<dbReference type="GO" id="GO:0009231">
    <property type="term" value="P:riboflavin biosynthetic process"/>
    <property type="evidence" value="ECO:0007669"/>
    <property type="project" value="InterPro"/>
</dbReference>
<protein>
    <recommendedName>
        <fullName evidence="3">FAD synthase</fullName>
        <ecNumber evidence="3">2.7.7.2</ecNumber>
    </recommendedName>
</protein>
<reference evidence="13" key="1">
    <citation type="submission" date="2020-10" db="EMBL/GenBank/DDBJ databases">
        <authorList>
            <person name="Gilroy R."/>
        </authorList>
    </citation>
    <scope>NUCLEOTIDE SEQUENCE</scope>
    <source>
        <strain evidence="13">13766</strain>
    </source>
</reference>
<evidence type="ECO:0000256" key="5">
    <source>
        <dbReference type="ARBA" id="ARBA00022643"/>
    </source>
</evidence>
<comment type="catalytic activity">
    <reaction evidence="11">
        <text>FMN + ATP + H(+) = FAD + diphosphate</text>
        <dbReference type="Rhea" id="RHEA:17237"/>
        <dbReference type="ChEBI" id="CHEBI:15378"/>
        <dbReference type="ChEBI" id="CHEBI:30616"/>
        <dbReference type="ChEBI" id="CHEBI:33019"/>
        <dbReference type="ChEBI" id="CHEBI:57692"/>
        <dbReference type="ChEBI" id="CHEBI:58210"/>
        <dbReference type="EC" id="2.7.7.2"/>
    </reaction>
</comment>
<dbReference type="GO" id="GO:0003919">
    <property type="term" value="F:FMN adenylyltransferase activity"/>
    <property type="evidence" value="ECO:0007669"/>
    <property type="project" value="UniProtKB-EC"/>
</dbReference>
<dbReference type="EC" id="2.7.7.2" evidence="3"/>
<dbReference type="PANTHER" id="PTHR22749:SF6">
    <property type="entry name" value="RIBOFLAVIN KINASE"/>
    <property type="match status" value="1"/>
</dbReference>
<keyword evidence="4" id="KW-0285">Flavoprotein</keyword>
<dbReference type="CDD" id="cd02064">
    <property type="entry name" value="FAD_synthetase_N"/>
    <property type="match status" value="1"/>
</dbReference>
<comment type="caution">
    <text evidence="13">The sequence shown here is derived from an EMBL/GenBank/DDBJ whole genome shotgun (WGS) entry which is preliminary data.</text>
</comment>
<dbReference type="Proteomes" id="UP000824140">
    <property type="component" value="Unassembled WGS sequence"/>
</dbReference>
<evidence type="ECO:0000256" key="9">
    <source>
        <dbReference type="ARBA" id="ARBA00022827"/>
    </source>
</evidence>
<gene>
    <name evidence="13" type="ORF">IAA84_12055</name>
</gene>
<evidence type="ECO:0000256" key="3">
    <source>
        <dbReference type="ARBA" id="ARBA00012393"/>
    </source>
</evidence>
<keyword evidence="7" id="KW-0548">Nucleotidyltransferase</keyword>
<dbReference type="InterPro" id="IPR014729">
    <property type="entry name" value="Rossmann-like_a/b/a_fold"/>
</dbReference>